<dbReference type="Gene3D" id="3.20.20.70">
    <property type="entry name" value="Aldolase class I"/>
    <property type="match status" value="1"/>
</dbReference>
<dbReference type="SUPFAM" id="SSF51366">
    <property type="entry name" value="Ribulose-phoshate binding barrel"/>
    <property type="match status" value="1"/>
</dbReference>
<evidence type="ECO:0000256" key="6">
    <source>
        <dbReference type="ARBA" id="ARBA00022605"/>
    </source>
</evidence>
<feature type="active site" evidence="11">
    <location>
        <position position="130"/>
    </location>
</feature>
<dbReference type="EC" id="4.3.2.10" evidence="11"/>
<dbReference type="InterPro" id="IPR050064">
    <property type="entry name" value="IGPS_HisA/HisF"/>
</dbReference>
<keyword evidence="7 11" id="KW-0368">Histidine biosynthesis</keyword>
<comment type="subcellular location">
    <subcellularLocation>
        <location evidence="1 11">Cytoplasm</location>
    </subcellularLocation>
</comment>
<evidence type="ECO:0000256" key="12">
    <source>
        <dbReference type="RuleBase" id="RU003657"/>
    </source>
</evidence>
<dbReference type="RefSeq" id="WP_035168543.1">
    <property type="nucleotide sequence ID" value="NZ_CP018906.1"/>
</dbReference>
<evidence type="ECO:0000256" key="11">
    <source>
        <dbReference type="HAMAP-Rule" id="MF_01013"/>
    </source>
</evidence>
<sequence length="252" mass="26602">MLAKRIIPCLDVDHGRVKKGVNFVNLRDVGDPVEIAATYEQQGADELVFLDITATTEGRNAIVETISEVASKVFMPLTVGGGVHSISDMQALLAAGADKVAVNSAAVANPQIISDGAAKFGSQCVVVAIDTKWSEVEQKFKVYVAGGHKPTELDAIEWAKQVEQLGAGELLVTSMDKDGTKSGFDLKLYQAITAAVSIPVIASGGCGKATDFNDLFEATNVDAGLAASVFHFGEFTIDDVKNSLKRDGVTVR</sequence>
<comment type="function">
    <text evidence="9 11">IGPS catalyzes the conversion of PRFAR and glutamine to IGP, AICAR and glutamate. The HisF subunit catalyzes the cyclization activity that produces IGP and AICAR from PRFAR using the ammonia provided by the HisH subunit.</text>
</comment>
<dbReference type="GO" id="GO:0000107">
    <property type="term" value="F:imidazoleglycerol-phosphate synthase activity"/>
    <property type="evidence" value="ECO:0007669"/>
    <property type="project" value="UniProtKB-UniRule"/>
</dbReference>
<dbReference type="FunFam" id="3.20.20.70:FF:000006">
    <property type="entry name" value="Imidazole glycerol phosphate synthase subunit HisF"/>
    <property type="match status" value="1"/>
</dbReference>
<dbReference type="eggNOG" id="COG0107">
    <property type="taxonomic scope" value="Bacteria"/>
</dbReference>
<evidence type="ECO:0000256" key="7">
    <source>
        <dbReference type="ARBA" id="ARBA00023102"/>
    </source>
</evidence>
<evidence type="ECO:0000256" key="8">
    <source>
        <dbReference type="ARBA" id="ARBA00023239"/>
    </source>
</evidence>
<accession>A0A1S6QG23</accession>
<comment type="similarity">
    <text evidence="3 11 12">Belongs to the HisA/HisF family.</text>
</comment>
<gene>
    <name evidence="11" type="primary">hisF</name>
    <name evidence="13" type="ORF">PL11_000700</name>
</gene>
<dbReference type="GO" id="GO:0005737">
    <property type="term" value="C:cytoplasm"/>
    <property type="evidence" value="ECO:0007669"/>
    <property type="project" value="UniProtKB-SubCell"/>
</dbReference>
<dbReference type="GO" id="GO:0000105">
    <property type="term" value="P:L-histidine biosynthetic process"/>
    <property type="evidence" value="ECO:0007669"/>
    <property type="project" value="UniProtKB-UniRule"/>
</dbReference>
<dbReference type="AlphaFoldDB" id="A0A1S6QG23"/>
<comment type="pathway">
    <text evidence="2 11">Amino-acid biosynthesis; L-histidine biosynthesis; L-histidine from 5-phospho-alpha-D-ribose 1-diphosphate: step 5/9.</text>
</comment>
<evidence type="ECO:0000256" key="10">
    <source>
        <dbReference type="ARBA" id="ARBA00047838"/>
    </source>
</evidence>
<reference evidence="13 14" key="1">
    <citation type="journal article" date="2015" name="Genome Announc.">
        <title>Genome Sequence of Lactobacillus curieae CCTCC M 2011381T, a Novel Producer of Gamma-aminobutyric Acid.</title>
        <authorList>
            <person name="Wang Y."/>
            <person name="Wang Y."/>
            <person name="Lang C."/>
            <person name="Wei D."/>
            <person name="Xu P."/>
            <person name="Xie J."/>
        </authorList>
    </citation>
    <scope>NUCLEOTIDE SEQUENCE [LARGE SCALE GENOMIC DNA]</scope>
    <source>
        <strain evidence="13 14">CCTCC M 2011381</strain>
    </source>
</reference>
<dbReference type="PANTHER" id="PTHR21235:SF2">
    <property type="entry name" value="IMIDAZOLE GLYCEROL PHOSPHATE SYNTHASE HISHF"/>
    <property type="match status" value="1"/>
</dbReference>
<dbReference type="InterPro" id="IPR013785">
    <property type="entry name" value="Aldolase_TIM"/>
</dbReference>
<dbReference type="KEGG" id="lcu:PL11_000700"/>
<dbReference type="Proteomes" id="UP000030361">
    <property type="component" value="Chromosome"/>
</dbReference>
<evidence type="ECO:0000313" key="14">
    <source>
        <dbReference type="Proteomes" id="UP000030361"/>
    </source>
</evidence>
<dbReference type="NCBIfam" id="TIGR00735">
    <property type="entry name" value="hisF"/>
    <property type="match status" value="1"/>
</dbReference>
<evidence type="ECO:0000313" key="13">
    <source>
        <dbReference type="EMBL" id="AQW20557.1"/>
    </source>
</evidence>
<keyword evidence="5 11" id="KW-0963">Cytoplasm</keyword>
<comment type="subunit">
    <text evidence="4 11">Heterodimer of HisH and HisF.</text>
</comment>
<dbReference type="GO" id="GO:0016829">
    <property type="term" value="F:lyase activity"/>
    <property type="evidence" value="ECO:0007669"/>
    <property type="project" value="UniProtKB-KW"/>
</dbReference>
<dbReference type="InterPro" id="IPR006062">
    <property type="entry name" value="His_biosynth"/>
</dbReference>
<name>A0A1S6QG23_9LACO</name>
<keyword evidence="8 11" id="KW-0456">Lyase</keyword>
<dbReference type="UniPathway" id="UPA00031">
    <property type="reaction ID" value="UER00010"/>
</dbReference>
<proteinExistence type="inferred from homology"/>
<protein>
    <recommendedName>
        <fullName evidence="11">Imidazole glycerol phosphate synthase subunit HisF</fullName>
        <ecNumber evidence="11">4.3.2.10</ecNumber>
    </recommendedName>
    <alternativeName>
        <fullName evidence="11">IGP synthase cyclase subunit</fullName>
    </alternativeName>
    <alternativeName>
        <fullName evidence="11">IGP synthase subunit HisF</fullName>
    </alternativeName>
    <alternativeName>
        <fullName evidence="11">ImGP synthase subunit HisF</fullName>
        <shortName evidence="11">IGPS subunit HisF</shortName>
    </alternativeName>
</protein>
<evidence type="ECO:0000256" key="9">
    <source>
        <dbReference type="ARBA" id="ARBA00025475"/>
    </source>
</evidence>
<evidence type="ECO:0000256" key="3">
    <source>
        <dbReference type="ARBA" id="ARBA00009667"/>
    </source>
</evidence>
<dbReference type="EMBL" id="CP018906">
    <property type="protein sequence ID" value="AQW20557.1"/>
    <property type="molecule type" value="Genomic_DNA"/>
</dbReference>
<dbReference type="Pfam" id="PF00977">
    <property type="entry name" value="His_biosynth"/>
    <property type="match status" value="1"/>
</dbReference>
<dbReference type="HAMAP" id="MF_01013">
    <property type="entry name" value="HisF"/>
    <property type="match status" value="1"/>
</dbReference>
<evidence type="ECO:0000256" key="2">
    <source>
        <dbReference type="ARBA" id="ARBA00005091"/>
    </source>
</evidence>
<feature type="active site" evidence="11">
    <location>
        <position position="11"/>
    </location>
</feature>
<keyword evidence="14" id="KW-1185">Reference proteome</keyword>
<dbReference type="CDD" id="cd04731">
    <property type="entry name" value="HisF"/>
    <property type="match status" value="1"/>
</dbReference>
<evidence type="ECO:0000256" key="5">
    <source>
        <dbReference type="ARBA" id="ARBA00022490"/>
    </source>
</evidence>
<evidence type="ECO:0000256" key="4">
    <source>
        <dbReference type="ARBA" id="ARBA00011152"/>
    </source>
</evidence>
<organism evidence="13 14">
    <name type="scientific">Lentilactobacillus curieae</name>
    <dbReference type="NCBI Taxonomy" id="1138822"/>
    <lineage>
        <taxon>Bacteria</taxon>
        <taxon>Bacillati</taxon>
        <taxon>Bacillota</taxon>
        <taxon>Bacilli</taxon>
        <taxon>Lactobacillales</taxon>
        <taxon>Lactobacillaceae</taxon>
        <taxon>Lentilactobacillus</taxon>
    </lineage>
</organism>
<comment type="catalytic activity">
    <reaction evidence="10 11">
        <text>5-[(5-phospho-1-deoxy-D-ribulos-1-ylimino)methylamino]-1-(5-phospho-beta-D-ribosyl)imidazole-4-carboxamide + L-glutamine = D-erythro-1-(imidazol-4-yl)glycerol 3-phosphate + 5-amino-1-(5-phospho-beta-D-ribosyl)imidazole-4-carboxamide + L-glutamate + H(+)</text>
        <dbReference type="Rhea" id="RHEA:24793"/>
        <dbReference type="ChEBI" id="CHEBI:15378"/>
        <dbReference type="ChEBI" id="CHEBI:29985"/>
        <dbReference type="ChEBI" id="CHEBI:58278"/>
        <dbReference type="ChEBI" id="CHEBI:58359"/>
        <dbReference type="ChEBI" id="CHEBI:58475"/>
        <dbReference type="ChEBI" id="CHEBI:58525"/>
        <dbReference type="EC" id="4.3.2.10"/>
    </reaction>
</comment>
<keyword evidence="6 11" id="KW-0028">Amino-acid biosynthesis</keyword>
<dbReference type="InterPro" id="IPR011060">
    <property type="entry name" value="RibuloseP-bd_barrel"/>
</dbReference>
<evidence type="ECO:0000256" key="1">
    <source>
        <dbReference type="ARBA" id="ARBA00004496"/>
    </source>
</evidence>
<dbReference type="PANTHER" id="PTHR21235">
    <property type="entry name" value="IMIDAZOLE GLYCEROL PHOSPHATE SYNTHASE SUBUNIT HISF/H IGP SYNTHASE SUBUNIT HISF/H"/>
    <property type="match status" value="1"/>
</dbReference>
<dbReference type="OrthoDB" id="9781903at2"/>
<dbReference type="InterPro" id="IPR004651">
    <property type="entry name" value="HisF"/>
</dbReference>